<keyword evidence="3" id="KW-1185">Reference proteome</keyword>
<dbReference type="InterPro" id="IPR011250">
    <property type="entry name" value="OMP/PagP_B-barrel"/>
</dbReference>
<evidence type="ECO:0000313" key="3">
    <source>
        <dbReference type="Proteomes" id="UP000263486"/>
    </source>
</evidence>
<accession>A0ABX9KDU2</accession>
<dbReference type="Proteomes" id="UP000263486">
    <property type="component" value="Unassembled WGS sequence"/>
</dbReference>
<dbReference type="RefSeq" id="WP_114643402.1">
    <property type="nucleotide sequence ID" value="NZ_JAACIO010000032.1"/>
</dbReference>
<gene>
    <name evidence="2" type="ORF">DYH56_13490</name>
</gene>
<evidence type="ECO:0000313" key="2">
    <source>
        <dbReference type="EMBL" id="REI39768.1"/>
    </source>
</evidence>
<sequence length="176" mass="18994">MKRILVVLMFTVMSLNALALDLWVKGGVNQGTGSKKMEDFGYNAALELSQGFLGFVDLGAGIAYNGNLKFDGISVQENVGYDLTPVYVFAKFNIIPVALKPYVVARLGKNFVVNDNTDYNGKSEAKGGAYGAVGVGVEFLSSFQGEVLYSISEVRNNPSGKDNVDMVSLTLGYNFF</sequence>
<reference evidence="2 3" key="1">
    <citation type="submission" date="2018-08" db="EMBL/GenBank/DDBJ databases">
        <title>Draft genome sequence of Psychrilyobacter sp. strain SD5 isolated from Black Sea water.</title>
        <authorList>
            <person name="Yadav S."/>
            <person name="Villanueva L."/>
            <person name="Damste J.S.S."/>
        </authorList>
    </citation>
    <scope>NUCLEOTIDE SEQUENCE [LARGE SCALE GENOMIC DNA]</scope>
    <source>
        <strain evidence="2 3">SD5</strain>
    </source>
</reference>
<dbReference type="SUPFAM" id="SSF56925">
    <property type="entry name" value="OMPA-like"/>
    <property type="match status" value="1"/>
</dbReference>
<dbReference type="EMBL" id="QUAJ01000032">
    <property type="protein sequence ID" value="REI39768.1"/>
    <property type="molecule type" value="Genomic_DNA"/>
</dbReference>
<feature type="signal peptide" evidence="1">
    <location>
        <begin position="1"/>
        <end position="19"/>
    </location>
</feature>
<organism evidence="2 3">
    <name type="scientific">Psychrilyobacter piezotolerans</name>
    <dbReference type="NCBI Taxonomy" id="2293438"/>
    <lineage>
        <taxon>Bacteria</taxon>
        <taxon>Fusobacteriati</taxon>
        <taxon>Fusobacteriota</taxon>
        <taxon>Fusobacteriia</taxon>
        <taxon>Fusobacteriales</taxon>
        <taxon>Fusobacteriaceae</taxon>
        <taxon>Psychrilyobacter</taxon>
    </lineage>
</organism>
<keyword evidence="1" id="KW-0732">Signal</keyword>
<comment type="caution">
    <text evidence="2">The sequence shown here is derived from an EMBL/GenBank/DDBJ whole genome shotgun (WGS) entry which is preliminary data.</text>
</comment>
<feature type="chain" id="PRO_5045620385" description="Outer membrane protein beta-barrel domain-containing protein" evidence="1">
    <location>
        <begin position="20"/>
        <end position="176"/>
    </location>
</feature>
<evidence type="ECO:0000256" key="1">
    <source>
        <dbReference type="SAM" id="SignalP"/>
    </source>
</evidence>
<protein>
    <recommendedName>
        <fullName evidence="4">Outer membrane protein beta-barrel domain-containing protein</fullName>
    </recommendedName>
</protein>
<proteinExistence type="predicted"/>
<evidence type="ECO:0008006" key="4">
    <source>
        <dbReference type="Google" id="ProtNLM"/>
    </source>
</evidence>
<name>A0ABX9KDU2_9FUSO</name>